<dbReference type="Gene3D" id="3.90.850.10">
    <property type="entry name" value="Fumarylacetoacetase-like, C-terminal domain"/>
    <property type="match status" value="1"/>
</dbReference>
<feature type="domain" description="Fumarylacetoacetase-like C-terminal" evidence="11">
    <location>
        <begin position="145"/>
        <end position="414"/>
    </location>
</feature>
<dbReference type="RefSeq" id="WP_301815633.1">
    <property type="nucleotide sequence ID" value="NZ_JAUJZH010000038.1"/>
</dbReference>
<comment type="pathway">
    <text evidence="3">Amino-acid degradation; L-phenylalanine degradation; acetoacetate and fumarate from L-phenylalanine: step 6/6.</text>
</comment>
<evidence type="ECO:0000256" key="3">
    <source>
        <dbReference type="ARBA" id="ARBA00004782"/>
    </source>
</evidence>
<dbReference type="Proteomes" id="UP001169027">
    <property type="component" value="Unassembled WGS sequence"/>
</dbReference>
<comment type="cofactor">
    <cofactor evidence="2">
        <name>Mg(2+)</name>
        <dbReference type="ChEBI" id="CHEBI:18420"/>
    </cofactor>
</comment>
<dbReference type="PANTHER" id="PTHR43069">
    <property type="entry name" value="FUMARYLACETOACETASE"/>
    <property type="match status" value="1"/>
</dbReference>
<organism evidence="13 14">
    <name type="scientific">Variovorax ginsengisoli</name>
    <dbReference type="NCBI Taxonomy" id="363844"/>
    <lineage>
        <taxon>Bacteria</taxon>
        <taxon>Pseudomonadati</taxon>
        <taxon>Pseudomonadota</taxon>
        <taxon>Betaproteobacteria</taxon>
        <taxon>Burkholderiales</taxon>
        <taxon>Comamonadaceae</taxon>
        <taxon>Variovorax</taxon>
    </lineage>
</organism>
<evidence type="ECO:0000313" key="14">
    <source>
        <dbReference type="Proteomes" id="UP001169027"/>
    </source>
</evidence>
<reference evidence="13" key="1">
    <citation type="submission" date="2023-06" db="EMBL/GenBank/DDBJ databases">
        <authorList>
            <person name="Jiang Y."/>
            <person name="Liu Q."/>
        </authorList>
    </citation>
    <scope>NUCLEOTIDE SEQUENCE</scope>
    <source>
        <strain evidence="13">CGMCC 1.12090</strain>
    </source>
</reference>
<comment type="caution">
    <text evidence="13">The sequence shown here is derived from an EMBL/GenBank/DDBJ whole genome shotgun (WGS) entry which is preliminary data.</text>
</comment>
<dbReference type="NCBIfam" id="TIGR01266">
    <property type="entry name" value="fum_ac_acetase"/>
    <property type="match status" value="1"/>
</dbReference>
<dbReference type="EC" id="3.7.1.2" evidence="4"/>
<sequence>MEYLNHTHDINASSWVTSANAAESHFPVQNLPFAIFRRKASGERWRGGVAIGDQILDIANAYHRNLFAGAARDAASAASQEAFNDLFALGPSAWQALRHALFALMRQGGPSDTQMSTLRECLVEQADAEYNLPARIGDYTDYFTSLDHAVNCGRLFDPANELPPSFRWIPMAYHGRVSTIGVAGQTFRRPKGQFLPTGSREPIYQPTLKLDYECELGMFIGPGNQAGERISIDDAENHIFGLCMLNDWSARDIQAWEMNPLGPFHAKNFATTISPWIVTMEALAPYRKPAVRADSEPQPLSYLDSTENRSSGAFDIRLEVFIESETMRANGRKAPLVSATSFEHQYWTLAQMVTHHAAGGCALRPGDLLGTGTISGPTRIEAGALIELGLAGREPVQLGDGEERGFLADGDAVIFEGHCERDGFVRIGFGKNYGRVLPAVAPSIDTAGASRGETPEHLSV</sequence>
<dbReference type="PANTHER" id="PTHR43069:SF2">
    <property type="entry name" value="FUMARYLACETOACETASE"/>
    <property type="match status" value="1"/>
</dbReference>
<dbReference type="EMBL" id="JAUKVY010000038">
    <property type="protein sequence ID" value="MDO1537292.1"/>
    <property type="molecule type" value="Genomic_DNA"/>
</dbReference>
<keyword evidence="8" id="KW-0460">Magnesium</keyword>
<keyword evidence="10" id="KW-0585">Phenylalanine catabolism</keyword>
<dbReference type="SUPFAM" id="SSF63433">
    <property type="entry name" value="Fumarylacetoacetate hydrolase, FAH, N-terminal domain"/>
    <property type="match status" value="1"/>
</dbReference>
<keyword evidence="7" id="KW-0106">Calcium</keyword>
<feature type="domain" description="Fumarylacetoacetase N-terminal" evidence="12">
    <location>
        <begin position="29"/>
        <end position="133"/>
    </location>
</feature>
<dbReference type="InterPro" id="IPR036663">
    <property type="entry name" value="Fumarylacetoacetase_C_sf"/>
</dbReference>
<keyword evidence="6 13" id="KW-0378">Hydrolase</keyword>
<name>A0ABT8SH09_9BURK</name>
<accession>A0ABT8SH09</accession>
<keyword evidence="5" id="KW-0479">Metal-binding</keyword>
<dbReference type="Gene3D" id="2.30.30.230">
    <property type="entry name" value="Fumarylacetoacetase, N-terminal domain"/>
    <property type="match status" value="1"/>
</dbReference>
<dbReference type="Pfam" id="PF09298">
    <property type="entry name" value="FAA_hydrolase_N"/>
    <property type="match status" value="1"/>
</dbReference>
<dbReference type="InterPro" id="IPR036462">
    <property type="entry name" value="Fumarylacetoacetase_N_sf"/>
</dbReference>
<keyword evidence="14" id="KW-1185">Reference proteome</keyword>
<evidence type="ECO:0000256" key="6">
    <source>
        <dbReference type="ARBA" id="ARBA00022801"/>
    </source>
</evidence>
<dbReference type="GO" id="GO:0004334">
    <property type="term" value="F:fumarylacetoacetase activity"/>
    <property type="evidence" value="ECO:0007669"/>
    <property type="project" value="UniProtKB-EC"/>
</dbReference>
<evidence type="ECO:0000256" key="4">
    <source>
        <dbReference type="ARBA" id="ARBA00012094"/>
    </source>
</evidence>
<comment type="cofactor">
    <cofactor evidence="1">
        <name>Ca(2+)</name>
        <dbReference type="ChEBI" id="CHEBI:29108"/>
    </cofactor>
</comment>
<dbReference type="SUPFAM" id="SSF56529">
    <property type="entry name" value="FAH"/>
    <property type="match status" value="1"/>
</dbReference>
<evidence type="ECO:0000259" key="12">
    <source>
        <dbReference type="Pfam" id="PF09298"/>
    </source>
</evidence>
<dbReference type="InterPro" id="IPR015377">
    <property type="entry name" value="Fumarylacetoacetase_N"/>
</dbReference>
<keyword evidence="9" id="KW-0828">Tyrosine catabolism</keyword>
<evidence type="ECO:0000313" key="13">
    <source>
        <dbReference type="EMBL" id="MDO1537292.1"/>
    </source>
</evidence>
<evidence type="ECO:0000256" key="9">
    <source>
        <dbReference type="ARBA" id="ARBA00022878"/>
    </source>
</evidence>
<evidence type="ECO:0000256" key="2">
    <source>
        <dbReference type="ARBA" id="ARBA00001946"/>
    </source>
</evidence>
<evidence type="ECO:0000259" key="11">
    <source>
        <dbReference type="Pfam" id="PF01557"/>
    </source>
</evidence>
<evidence type="ECO:0000256" key="1">
    <source>
        <dbReference type="ARBA" id="ARBA00001913"/>
    </source>
</evidence>
<proteinExistence type="predicted"/>
<dbReference type="Pfam" id="PF01557">
    <property type="entry name" value="FAA_hydrolase"/>
    <property type="match status" value="1"/>
</dbReference>
<dbReference type="InterPro" id="IPR005959">
    <property type="entry name" value="Fumarylacetoacetase"/>
</dbReference>
<gene>
    <name evidence="13" type="primary">fahA</name>
    <name evidence="13" type="ORF">Q2T77_34035</name>
</gene>
<evidence type="ECO:0000256" key="8">
    <source>
        <dbReference type="ARBA" id="ARBA00022842"/>
    </source>
</evidence>
<dbReference type="InterPro" id="IPR011234">
    <property type="entry name" value="Fumarylacetoacetase-like_C"/>
</dbReference>
<protein>
    <recommendedName>
        <fullName evidence="4">fumarylacetoacetase</fullName>
        <ecNumber evidence="4">3.7.1.2</ecNumber>
    </recommendedName>
</protein>
<evidence type="ECO:0000256" key="7">
    <source>
        <dbReference type="ARBA" id="ARBA00022837"/>
    </source>
</evidence>
<evidence type="ECO:0000256" key="10">
    <source>
        <dbReference type="ARBA" id="ARBA00023232"/>
    </source>
</evidence>
<evidence type="ECO:0000256" key="5">
    <source>
        <dbReference type="ARBA" id="ARBA00022723"/>
    </source>
</evidence>